<dbReference type="InterPro" id="IPR000522">
    <property type="entry name" value="ABC_transptr_permease_BtuC"/>
</dbReference>
<feature type="transmembrane region" description="Helical" evidence="9">
    <location>
        <begin position="263"/>
        <end position="290"/>
    </location>
</feature>
<name>A0ABQ2GNS9_9DEIO</name>
<dbReference type="SUPFAM" id="SSF81345">
    <property type="entry name" value="ABC transporter involved in vitamin B12 uptake, BtuC"/>
    <property type="match status" value="1"/>
</dbReference>
<evidence type="ECO:0000256" key="2">
    <source>
        <dbReference type="ARBA" id="ARBA00007935"/>
    </source>
</evidence>
<evidence type="ECO:0000256" key="9">
    <source>
        <dbReference type="SAM" id="Phobius"/>
    </source>
</evidence>
<keyword evidence="7 9" id="KW-0472">Membrane</keyword>
<comment type="similarity">
    <text evidence="2">Belongs to the binding-protein-dependent transport system permease family. FecCD subfamily.</text>
</comment>
<keyword evidence="5 9" id="KW-0812">Transmembrane</keyword>
<dbReference type="CDD" id="cd06550">
    <property type="entry name" value="TM_ABC_iron-siderophores_like"/>
    <property type="match status" value="1"/>
</dbReference>
<keyword evidence="4" id="KW-1003">Cell membrane</keyword>
<comment type="caution">
    <text evidence="10">The sequence shown here is derived from an EMBL/GenBank/DDBJ whole genome shotgun (WGS) entry which is preliminary data.</text>
</comment>
<feature type="transmembrane region" description="Helical" evidence="9">
    <location>
        <begin position="223"/>
        <end position="242"/>
    </location>
</feature>
<keyword evidence="11" id="KW-1185">Reference proteome</keyword>
<keyword evidence="3" id="KW-0813">Transport</keyword>
<sequence length="354" mass="36568">MVGDGWKNRADPGPRPARATRRGPRTLIPLRTALLVALLLLAVVLGTGLGSVTIAPGEVLGALWCGLSRPLTGAELAGNDVIVWQIRLPRVMMGVLVGASLSVCGGAFQGVFRNPLADPYLLGVASGSALGATVAIVAGWPRALIPVTALLMALAAVAITLALAREGRRFPPTRLILAGVVVGSVLSAATTALILRGEDRARQVLAYTLGDLGFSGWHDVLTVLPYATLGCGALLLLARALDTLQLGDLTARSLGVPVERLRLIVVLAASVATAGAVAYVGVIGFVGLIVPHMVRLAFGAGHRTLLPLSALLGGSLLVFADLLARTTPLSQVGIVTTLLGGPFFLWLLRRERGA</sequence>
<feature type="transmembrane region" description="Helical" evidence="9">
    <location>
        <begin position="331"/>
        <end position="348"/>
    </location>
</feature>
<evidence type="ECO:0000256" key="6">
    <source>
        <dbReference type="ARBA" id="ARBA00022989"/>
    </source>
</evidence>
<gene>
    <name evidence="10" type="ORF">GCM10010841_10700</name>
</gene>
<feature type="transmembrane region" description="Helical" evidence="9">
    <location>
        <begin position="144"/>
        <end position="163"/>
    </location>
</feature>
<feature type="transmembrane region" description="Helical" evidence="9">
    <location>
        <begin position="32"/>
        <end position="54"/>
    </location>
</feature>
<dbReference type="PANTHER" id="PTHR30472">
    <property type="entry name" value="FERRIC ENTEROBACTIN TRANSPORT SYSTEM PERMEASE PROTEIN"/>
    <property type="match status" value="1"/>
</dbReference>
<comment type="subcellular location">
    <subcellularLocation>
        <location evidence="1">Cell membrane</location>
        <topology evidence="1">Multi-pass membrane protein</topology>
    </subcellularLocation>
</comment>
<feature type="compositionally biased region" description="Basic and acidic residues" evidence="8">
    <location>
        <begin position="1"/>
        <end position="12"/>
    </location>
</feature>
<evidence type="ECO:0000313" key="11">
    <source>
        <dbReference type="Proteomes" id="UP000661918"/>
    </source>
</evidence>
<feature type="transmembrane region" description="Helical" evidence="9">
    <location>
        <begin position="91"/>
        <end position="112"/>
    </location>
</feature>
<organism evidence="10 11">
    <name type="scientific">Deinococcus aerophilus</name>
    <dbReference type="NCBI Taxonomy" id="522488"/>
    <lineage>
        <taxon>Bacteria</taxon>
        <taxon>Thermotogati</taxon>
        <taxon>Deinococcota</taxon>
        <taxon>Deinococci</taxon>
        <taxon>Deinococcales</taxon>
        <taxon>Deinococcaceae</taxon>
        <taxon>Deinococcus</taxon>
    </lineage>
</organism>
<proteinExistence type="inferred from homology"/>
<keyword evidence="6 9" id="KW-1133">Transmembrane helix</keyword>
<evidence type="ECO:0000256" key="7">
    <source>
        <dbReference type="ARBA" id="ARBA00023136"/>
    </source>
</evidence>
<evidence type="ECO:0000256" key="5">
    <source>
        <dbReference type="ARBA" id="ARBA00022692"/>
    </source>
</evidence>
<evidence type="ECO:0000256" key="8">
    <source>
        <dbReference type="SAM" id="MobiDB-lite"/>
    </source>
</evidence>
<feature type="transmembrane region" description="Helical" evidence="9">
    <location>
        <begin position="175"/>
        <end position="195"/>
    </location>
</feature>
<evidence type="ECO:0000313" key="10">
    <source>
        <dbReference type="EMBL" id="GGM04229.1"/>
    </source>
</evidence>
<dbReference type="InterPro" id="IPR037294">
    <property type="entry name" value="ABC_BtuC-like"/>
</dbReference>
<accession>A0ABQ2GNS9</accession>
<dbReference type="PANTHER" id="PTHR30472:SF25">
    <property type="entry name" value="ABC TRANSPORTER PERMEASE PROTEIN MJ0876-RELATED"/>
    <property type="match status" value="1"/>
</dbReference>
<dbReference type="Proteomes" id="UP000661918">
    <property type="component" value="Unassembled WGS sequence"/>
</dbReference>
<evidence type="ECO:0000256" key="4">
    <source>
        <dbReference type="ARBA" id="ARBA00022475"/>
    </source>
</evidence>
<protein>
    <submittedName>
        <fullName evidence="10">Iron ABC transporter permease</fullName>
    </submittedName>
</protein>
<dbReference type="EMBL" id="BMOM01000006">
    <property type="protein sequence ID" value="GGM04229.1"/>
    <property type="molecule type" value="Genomic_DNA"/>
</dbReference>
<dbReference type="Pfam" id="PF01032">
    <property type="entry name" value="FecCD"/>
    <property type="match status" value="1"/>
</dbReference>
<feature type="region of interest" description="Disordered" evidence="8">
    <location>
        <begin position="1"/>
        <end position="22"/>
    </location>
</feature>
<dbReference type="Gene3D" id="1.10.3470.10">
    <property type="entry name" value="ABC transporter involved in vitamin B12 uptake, BtuC"/>
    <property type="match status" value="1"/>
</dbReference>
<evidence type="ECO:0000256" key="3">
    <source>
        <dbReference type="ARBA" id="ARBA00022448"/>
    </source>
</evidence>
<reference evidence="11" key="1">
    <citation type="journal article" date="2019" name="Int. J. Syst. Evol. Microbiol.">
        <title>The Global Catalogue of Microorganisms (GCM) 10K type strain sequencing project: providing services to taxonomists for standard genome sequencing and annotation.</title>
        <authorList>
            <consortium name="The Broad Institute Genomics Platform"/>
            <consortium name="The Broad Institute Genome Sequencing Center for Infectious Disease"/>
            <person name="Wu L."/>
            <person name="Ma J."/>
        </authorList>
    </citation>
    <scope>NUCLEOTIDE SEQUENCE [LARGE SCALE GENOMIC DNA]</scope>
    <source>
        <strain evidence="11">JCM 15443</strain>
    </source>
</reference>
<feature type="transmembrane region" description="Helical" evidence="9">
    <location>
        <begin position="119"/>
        <end position="138"/>
    </location>
</feature>
<evidence type="ECO:0000256" key="1">
    <source>
        <dbReference type="ARBA" id="ARBA00004651"/>
    </source>
</evidence>